<feature type="region of interest" description="Disordered" evidence="1">
    <location>
        <begin position="1"/>
        <end position="27"/>
    </location>
</feature>
<evidence type="ECO:0000313" key="2">
    <source>
        <dbReference type="EMBL" id="KAH6829073.1"/>
    </source>
</evidence>
<comment type="caution">
    <text evidence="2">The sequence shown here is derived from an EMBL/GenBank/DDBJ whole genome shotgun (WGS) entry which is preliminary data.</text>
</comment>
<dbReference type="Proteomes" id="UP001190926">
    <property type="component" value="Unassembled WGS sequence"/>
</dbReference>
<protein>
    <submittedName>
        <fullName evidence="2">Uncharacterized protein</fullName>
    </submittedName>
</protein>
<keyword evidence="3" id="KW-1185">Reference proteome</keyword>
<gene>
    <name evidence="2" type="ORF">C2S53_013221</name>
</gene>
<sequence>MEGGRRDMMNLNINGGGSWRRTEYGRPIPKRGQVKAAIVSGLAHSLSSMFSSTSRSHS</sequence>
<proteinExistence type="predicted"/>
<dbReference type="PANTHER" id="PTHR36615:SF7">
    <property type="entry name" value="PROTEIN, PUTATIVE-RELATED"/>
    <property type="match status" value="1"/>
</dbReference>
<evidence type="ECO:0000313" key="3">
    <source>
        <dbReference type="Proteomes" id="UP001190926"/>
    </source>
</evidence>
<dbReference type="EMBL" id="SDAM02000113">
    <property type="protein sequence ID" value="KAH6829073.1"/>
    <property type="molecule type" value="Genomic_DNA"/>
</dbReference>
<accession>A0AAD4P6U5</accession>
<name>A0AAD4P6U5_PERFH</name>
<dbReference type="AlphaFoldDB" id="A0AAD4P6U5"/>
<dbReference type="PANTHER" id="PTHR36615">
    <property type="entry name" value="PROTEIN, PUTATIVE-RELATED"/>
    <property type="match status" value="1"/>
</dbReference>
<evidence type="ECO:0000256" key="1">
    <source>
        <dbReference type="SAM" id="MobiDB-lite"/>
    </source>
</evidence>
<reference evidence="2 3" key="1">
    <citation type="journal article" date="2021" name="Nat. Commun.">
        <title>Incipient diploidization of the medicinal plant Perilla within 10,000 years.</title>
        <authorList>
            <person name="Zhang Y."/>
            <person name="Shen Q."/>
            <person name="Leng L."/>
            <person name="Zhang D."/>
            <person name="Chen S."/>
            <person name="Shi Y."/>
            <person name="Ning Z."/>
            <person name="Chen S."/>
        </authorList>
    </citation>
    <scope>NUCLEOTIDE SEQUENCE [LARGE SCALE GENOMIC DNA]</scope>
    <source>
        <strain evidence="3">cv. PC099</strain>
    </source>
</reference>
<organism evidence="2 3">
    <name type="scientific">Perilla frutescens var. hirtella</name>
    <name type="common">Perilla citriodora</name>
    <name type="synonym">Perilla setoyensis</name>
    <dbReference type="NCBI Taxonomy" id="608512"/>
    <lineage>
        <taxon>Eukaryota</taxon>
        <taxon>Viridiplantae</taxon>
        <taxon>Streptophyta</taxon>
        <taxon>Embryophyta</taxon>
        <taxon>Tracheophyta</taxon>
        <taxon>Spermatophyta</taxon>
        <taxon>Magnoliopsida</taxon>
        <taxon>eudicotyledons</taxon>
        <taxon>Gunneridae</taxon>
        <taxon>Pentapetalae</taxon>
        <taxon>asterids</taxon>
        <taxon>lamiids</taxon>
        <taxon>Lamiales</taxon>
        <taxon>Lamiaceae</taxon>
        <taxon>Nepetoideae</taxon>
        <taxon>Elsholtzieae</taxon>
        <taxon>Perilla</taxon>
    </lineage>
</organism>